<organism evidence="3 4">
    <name type="scientific">Nocardioides plantarum</name>
    <dbReference type="NCBI Taxonomy" id="29299"/>
    <lineage>
        <taxon>Bacteria</taxon>
        <taxon>Bacillati</taxon>
        <taxon>Actinomycetota</taxon>
        <taxon>Actinomycetes</taxon>
        <taxon>Propionibacteriales</taxon>
        <taxon>Nocardioidaceae</taxon>
        <taxon>Nocardioides</taxon>
    </lineage>
</organism>
<dbReference type="Pfam" id="PF13561">
    <property type="entry name" value="adh_short_C2"/>
    <property type="match status" value="1"/>
</dbReference>
<dbReference type="InterPro" id="IPR002347">
    <property type="entry name" value="SDR_fam"/>
</dbReference>
<evidence type="ECO:0000313" key="4">
    <source>
        <dbReference type="Proteomes" id="UP001589750"/>
    </source>
</evidence>
<dbReference type="Proteomes" id="UP001589750">
    <property type="component" value="Unassembled WGS sequence"/>
</dbReference>
<dbReference type="SUPFAM" id="SSF51735">
    <property type="entry name" value="NAD(P)-binding Rossmann-fold domains"/>
    <property type="match status" value="1"/>
</dbReference>
<comment type="similarity">
    <text evidence="1">Belongs to the short-chain dehydrogenases/reductases (SDR) family.</text>
</comment>
<dbReference type="RefSeq" id="WP_140009527.1">
    <property type="nucleotide sequence ID" value="NZ_JBHMDG010000018.1"/>
</dbReference>
<keyword evidence="2" id="KW-0560">Oxidoreductase</keyword>
<reference evidence="3 4" key="1">
    <citation type="submission" date="2024-09" db="EMBL/GenBank/DDBJ databases">
        <authorList>
            <person name="Sun Q."/>
            <person name="Mori K."/>
        </authorList>
    </citation>
    <scope>NUCLEOTIDE SEQUENCE [LARGE SCALE GENOMIC DNA]</scope>
    <source>
        <strain evidence="3 4">JCM 9626</strain>
    </source>
</reference>
<dbReference type="EMBL" id="JBHMDG010000018">
    <property type="protein sequence ID" value="MFB9314364.1"/>
    <property type="molecule type" value="Genomic_DNA"/>
</dbReference>
<evidence type="ECO:0000256" key="2">
    <source>
        <dbReference type="ARBA" id="ARBA00023002"/>
    </source>
</evidence>
<dbReference type="PANTHER" id="PTHR43008">
    <property type="entry name" value="BENZIL REDUCTASE"/>
    <property type="match status" value="1"/>
</dbReference>
<dbReference type="PRINTS" id="PR00081">
    <property type="entry name" value="GDHRDH"/>
</dbReference>
<comment type="caution">
    <text evidence="3">The sequence shown here is derived from an EMBL/GenBank/DDBJ whole genome shotgun (WGS) entry which is preliminary data.</text>
</comment>
<name>A0ABV5KFE9_9ACTN</name>
<evidence type="ECO:0000256" key="1">
    <source>
        <dbReference type="ARBA" id="ARBA00006484"/>
    </source>
</evidence>
<dbReference type="PANTHER" id="PTHR43008:SF4">
    <property type="entry name" value="CHAIN DEHYDROGENASE, PUTATIVE (AFU_ORTHOLOGUE AFUA_4G08710)-RELATED"/>
    <property type="match status" value="1"/>
</dbReference>
<dbReference type="Pfam" id="PF00106">
    <property type="entry name" value="adh_short"/>
    <property type="match status" value="1"/>
</dbReference>
<dbReference type="InterPro" id="IPR036291">
    <property type="entry name" value="NAD(P)-bd_dom_sf"/>
</dbReference>
<keyword evidence="4" id="KW-1185">Reference proteome</keyword>
<dbReference type="Gene3D" id="3.40.50.720">
    <property type="entry name" value="NAD(P)-binding Rossmann-like Domain"/>
    <property type="match status" value="1"/>
</dbReference>
<protein>
    <submittedName>
        <fullName evidence="3">SDR family oxidoreductase</fullName>
    </submittedName>
</protein>
<proteinExistence type="inferred from homology"/>
<accession>A0ABV5KFE9</accession>
<gene>
    <name evidence="3" type="ORF">ACFFRI_15010</name>
</gene>
<evidence type="ECO:0000313" key="3">
    <source>
        <dbReference type="EMBL" id="MFB9314364.1"/>
    </source>
</evidence>
<sequence>MTKTYVVSGAASGIGAATTDLLRAQGHRVVTVDRADLGSDLGSAPAGEHVTADLGTPAGRRAAVAQVQALTDVVHGVVPAAGIAGMTGTDPALLMSVNYFGAVGLVRGLHPQLAAAGADGGAGVVFLASNSITGMPGWTVEAAAACLRDDEDEARAVAARGKAVMVYPASKAALAWWARREGVKPEWIGAGIRLNSIAPGKVTTAMTAEIDADPVFGPLQRDYPTAIGRDGRPDEIAAPIAFLLSDAASLMVGTCLYVDGGTDAILHPISPEGWAVGPVEI</sequence>